<accession>A0ABQ6Q2E5</accession>
<evidence type="ECO:0008006" key="3">
    <source>
        <dbReference type="Google" id="ProtNLM"/>
    </source>
</evidence>
<keyword evidence="2" id="KW-1185">Reference proteome</keyword>
<name>A0ABQ6Q2E5_9BACT</name>
<organism evidence="1 2">
    <name type="scientific">Algoriphagus taiwanensis</name>
    <dbReference type="NCBI Taxonomy" id="1445656"/>
    <lineage>
        <taxon>Bacteria</taxon>
        <taxon>Pseudomonadati</taxon>
        <taxon>Bacteroidota</taxon>
        <taxon>Cytophagia</taxon>
        <taxon>Cytophagales</taxon>
        <taxon>Cyclobacteriaceae</taxon>
        <taxon>Algoriphagus</taxon>
    </lineage>
</organism>
<protein>
    <recommendedName>
        <fullName evidence="3">PEGA domain-containing protein</fullName>
    </recommendedName>
</protein>
<comment type="caution">
    <text evidence="1">The sequence shown here is derived from an EMBL/GenBank/DDBJ whole genome shotgun (WGS) entry which is preliminary data.</text>
</comment>
<sequence length="454" mass="51369">MQGLLHPYKYLMHSKSLLTAFLFIASTVFTFSQKIQLTANHSDAKFILLNDYDDSDKQELGTGTVEIKLEKDSKNRVKIVKPGYQSVIKEYNKDLKWDKEQRITLDTRQVDITAEPFDAEIYVDGRVIGTKAIFLYIAKDRFLTVEIKKPGFAPVSKVYYNQADKETPPFKEHFVLKDRQVRLEVTPADATVSANGTSVGRGNQDIKIPFGDCVTVTVTKEGFVNYEKVHCNKDGDPEPPVRDKVTLEDRLVKITTAPNDASIEIAGKRVGNGSYDLKVPKNACVEVRVSKDGFIRYIKNYCNQANMQEPPTADFLEMQVDEAYTSSVSSDLANVRITVPINPIHTPEDAWKILSGIVTGYFDILETVDFNTRYLTTSWQVQNFQSSIIRTRLVVSNGGNSNQEAYSVKLISQEAFLDGKNQVTVKDDEKFDDWARILKKYDGLIQEIQARLQN</sequence>
<proteinExistence type="predicted"/>
<evidence type="ECO:0000313" key="1">
    <source>
        <dbReference type="EMBL" id="GMQ34051.1"/>
    </source>
</evidence>
<dbReference type="Proteomes" id="UP001307705">
    <property type="component" value="Unassembled WGS sequence"/>
</dbReference>
<gene>
    <name evidence="1" type="ORF">Ataiwa_23230</name>
</gene>
<reference evidence="1 2" key="1">
    <citation type="submission" date="2023-08" db="EMBL/GenBank/DDBJ databases">
        <title>Draft genome sequence of Algoriphagus taiwanensis.</title>
        <authorList>
            <person name="Takatani N."/>
            <person name="Hosokawa M."/>
            <person name="Sawabe T."/>
        </authorList>
    </citation>
    <scope>NUCLEOTIDE SEQUENCE [LARGE SCALE GENOMIC DNA]</scope>
    <source>
        <strain evidence="1 2">JCM 19755</strain>
    </source>
</reference>
<evidence type="ECO:0000313" key="2">
    <source>
        <dbReference type="Proteomes" id="UP001307705"/>
    </source>
</evidence>
<dbReference type="EMBL" id="BTPE01000007">
    <property type="protein sequence ID" value="GMQ34051.1"/>
    <property type="molecule type" value="Genomic_DNA"/>
</dbReference>